<evidence type="ECO:0000313" key="3">
    <source>
        <dbReference type="Proteomes" id="UP001375240"/>
    </source>
</evidence>
<reference evidence="2 3" key="1">
    <citation type="submission" date="2019-10" db="EMBL/GenBank/DDBJ databases">
        <authorList>
            <person name="Palmer J.M."/>
        </authorList>
    </citation>
    <scope>NUCLEOTIDE SEQUENCE [LARGE SCALE GENOMIC DNA]</scope>
    <source>
        <strain evidence="2 3">TWF696</strain>
    </source>
</reference>
<dbReference type="GO" id="GO:0004497">
    <property type="term" value="F:monooxygenase activity"/>
    <property type="evidence" value="ECO:0007669"/>
    <property type="project" value="TreeGrafter"/>
</dbReference>
<organism evidence="2 3">
    <name type="scientific">Orbilia brochopaga</name>
    <dbReference type="NCBI Taxonomy" id="3140254"/>
    <lineage>
        <taxon>Eukaryota</taxon>
        <taxon>Fungi</taxon>
        <taxon>Dikarya</taxon>
        <taxon>Ascomycota</taxon>
        <taxon>Pezizomycotina</taxon>
        <taxon>Orbiliomycetes</taxon>
        <taxon>Orbiliales</taxon>
        <taxon>Orbiliaceae</taxon>
        <taxon>Orbilia</taxon>
    </lineage>
</organism>
<name>A0AAV9VEJ5_9PEZI</name>
<sequence length="617" mass="69286">MIPDSTSHPLTPVPFPSFDVKDLPDPATIDVTKVVTDFLARLKGTIREPSVQNLKNVMLPDGFWRDHLFFSWDLRTVRGVHNVSDYLKDHYLGCEQLYNGRFALPTGNYKRQPTLDTSKPKSYNITAFVELESDLRLGEGVVRLFLDSENNWKAFTIYTALTSLRKFPESIGPNRPHGGLHGDQSADPRNWRERLDYINTFTDYSPSVLIVGAGQAGLSVAARLRQLHIPTLVIDKAARVGDIWRKRYHSLVLHDPVWYDHLPYMPFPKSWPIFTPKDKMADWLEHYVAAMEISVWTNTQVASSNYDQDENIWTVQLVKNGEKRTVKPSHIVLCTGHSGEPYIPRFTNRDQFKGPVTHSSRWSEPERLQGRRVVIIGAGNSAHDIAQSLYANGAFPTIVQRSSTQVVSSEFGLPALLGSLYREGGPEVEEADLLAFSLPNAVLKSQHVAATTRLREKDRDGLMLARLRQRGYKLDDGPDGAGLVFKYFEQGGSYYIDIGAAAMIADGRIDFRHAGVQQFTPMGVLLDTGEHLQADEIVLATGYQNMRTTAAAIFPCVKDAVHDVGGFDHEGEYQSLFRSSGHPGFWFMGMNLAHCRYYSRMLALRIAAEVLSSNLTT</sequence>
<dbReference type="InterPro" id="IPR050982">
    <property type="entry name" value="Auxin_biosynth/cation_transpt"/>
</dbReference>
<evidence type="ECO:0008006" key="4">
    <source>
        <dbReference type="Google" id="ProtNLM"/>
    </source>
</evidence>
<dbReference type="GO" id="GO:0050660">
    <property type="term" value="F:flavin adenine dinucleotide binding"/>
    <property type="evidence" value="ECO:0007669"/>
    <property type="project" value="TreeGrafter"/>
</dbReference>
<keyword evidence="3" id="KW-1185">Reference proteome</keyword>
<gene>
    <name evidence="2" type="ORF">TWF696_000333</name>
</gene>
<dbReference type="Pfam" id="PF13738">
    <property type="entry name" value="Pyr_redox_3"/>
    <property type="match status" value="1"/>
</dbReference>
<dbReference type="EMBL" id="JAVHNQ010000001">
    <property type="protein sequence ID" value="KAK6359167.1"/>
    <property type="molecule type" value="Genomic_DNA"/>
</dbReference>
<dbReference type="AlphaFoldDB" id="A0AAV9VEJ5"/>
<evidence type="ECO:0000256" key="1">
    <source>
        <dbReference type="ARBA" id="ARBA00023002"/>
    </source>
</evidence>
<keyword evidence="1" id="KW-0560">Oxidoreductase</keyword>
<evidence type="ECO:0000313" key="2">
    <source>
        <dbReference type="EMBL" id="KAK6359167.1"/>
    </source>
</evidence>
<dbReference type="InterPro" id="IPR036188">
    <property type="entry name" value="FAD/NAD-bd_sf"/>
</dbReference>
<dbReference type="PANTHER" id="PTHR43539:SF68">
    <property type="entry name" value="FLAVIN-BINDING MONOOXYGENASE-LIKE PROTEIN (AFU_ORTHOLOGUE AFUA_4G09220)"/>
    <property type="match status" value="1"/>
</dbReference>
<dbReference type="PANTHER" id="PTHR43539">
    <property type="entry name" value="FLAVIN-BINDING MONOOXYGENASE-LIKE PROTEIN (AFU_ORTHOLOGUE AFUA_4G09220)"/>
    <property type="match status" value="1"/>
</dbReference>
<dbReference type="Proteomes" id="UP001375240">
    <property type="component" value="Unassembled WGS sequence"/>
</dbReference>
<proteinExistence type="predicted"/>
<accession>A0AAV9VEJ5</accession>
<dbReference type="PRINTS" id="PR00419">
    <property type="entry name" value="ADXRDTASE"/>
</dbReference>
<protein>
    <recommendedName>
        <fullName evidence="4">Flavin-containing monooxygenase</fullName>
    </recommendedName>
</protein>
<comment type="caution">
    <text evidence="2">The sequence shown here is derived from an EMBL/GenBank/DDBJ whole genome shotgun (WGS) entry which is preliminary data.</text>
</comment>
<dbReference type="SUPFAM" id="SSF51905">
    <property type="entry name" value="FAD/NAD(P)-binding domain"/>
    <property type="match status" value="2"/>
</dbReference>
<dbReference type="Gene3D" id="3.50.50.60">
    <property type="entry name" value="FAD/NAD(P)-binding domain"/>
    <property type="match status" value="1"/>
</dbReference>